<reference evidence="3" key="1">
    <citation type="journal article" date="2020" name="Stud. Mycol.">
        <title>101 Dothideomycetes genomes: a test case for predicting lifestyles and emergence of pathogens.</title>
        <authorList>
            <person name="Haridas S."/>
            <person name="Albert R."/>
            <person name="Binder M."/>
            <person name="Bloem J."/>
            <person name="Labutti K."/>
            <person name="Salamov A."/>
            <person name="Andreopoulos B."/>
            <person name="Baker S."/>
            <person name="Barry K."/>
            <person name="Bills G."/>
            <person name="Bluhm B."/>
            <person name="Cannon C."/>
            <person name="Castanera R."/>
            <person name="Culley D."/>
            <person name="Daum C."/>
            <person name="Ezra D."/>
            <person name="Gonzalez J."/>
            <person name="Henrissat B."/>
            <person name="Kuo A."/>
            <person name="Liang C."/>
            <person name="Lipzen A."/>
            <person name="Lutzoni F."/>
            <person name="Magnuson J."/>
            <person name="Mondo S."/>
            <person name="Nolan M."/>
            <person name="Ohm R."/>
            <person name="Pangilinan J."/>
            <person name="Park H.-J."/>
            <person name="Ramirez L."/>
            <person name="Alfaro M."/>
            <person name="Sun H."/>
            <person name="Tritt A."/>
            <person name="Yoshinaga Y."/>
            <person name="Zwiers L.-H."/>
            <person name="Turgeon B."/>
            <person name="Goodwin S."/>
            <person name="Spatafora J."/>
            <person name="Crous P."/>
            <person name="Grigoriev I."/>
        </authorList>
    </citation>
    <scope>NUCLEOTIDE SEQUENCE</scope>
    <source>
        <strain evidence="3">CBS 116435</strain>
    </source>
</reference>
<dbReference type="Gene3D" id="3.10.450.30">
    <property type="entry name" value="Microbial ribonucleases"/>
    <property type="match status" value="1"/>
</dbReference>
<comment type="caution">
    <text evidence="3">The sequence shown here is derived from an EMBL/GenBank/DDBJ whole genome shotgun (WGS) entry which is preliminary data.</text>
</comment>
<dbReference type="InterPro" id="IPR016191">
    <property type="entry name" value="Ribonuclease/ribotoxin"/>
</dbReference>
<name>A0A9P4PZN8_9PEZI</name>
<proteinExistence type="predicted"/>
<evidence type="ECO:0000313" key="4">
    <source>
        <dbReference type="Proteomes" id="UP000799441"/>
    </source>
</evidence>
<protein>
    <submittedName>
        <fullName evidence="3">Uncharacterized protein</fullName>
    </submittedName>
</protein>
<dbReference type="GO" id="GO:0003723">
    <property type="term" value="F:RNA binding"/>
    <property type="evidence" value="ECO:0007669"/>
    <property type="project" value="InterPro"/>
</dbReference>
<keyword evidence="2" id="KW-0378">Hydrolase</keyword>
<dbReference type="Pfam" id="PF00545">
    <property type="entry name" value="Ribonuclease"/>
    <property type="match status" value="1"/>
</dbReference>
<gene>
    <name evidence="3" type="ORF">K431DRAFT_315353</name>
</gene>
<dbReference type="GO" id="GO:0016787">
    <property type="term" value="F:hydrolase activity"/>
    <property type="evidence" value="ECO:0007669"/>
    <property type="project" value="UniProtKB-KW"/>
</dbReference>
<dbReference type="EMBL" id="MU003834">
    <property type="protein sequence ID" value="KAF2717873.1"/>
    <property type="molecule type" value="Genomic_DNA"/>
</dbReference>
<keyword evidence="1" id="KW-0540">Nuclease</keyword>
<dbReference type="Proteomes" id="UP000799441">
    <property type="component" value="Unassembled WGS sequence"/>
</dbReference>
<evidence type="ECO:0000256" key="2">
    <source>
        <dbReference type="ARBA" id="ARBA00022801"/>
    </source>
</evidence>
<evidence type="ECO:0000313" key="3">
    <source>
        <dbReference type="EMBL" id="KAF2717873.1"/>
    </source>
</evidence>
<evidence type="ECO:0000256" key="1">
    <source>
        <dbReference type="ARBA" id="ARBA00022722"/>
    </source>
</evidence>
<dbReference type="SUPFAM" id="SSF53933">
    <property type="entry name" value="Microbial ribonucleases"/>
    <property type="match status" value="1"/>
</dbReference>
<accession>A0A9P4PZN8</accession>
<dbReference type="InterPro" id="IPR000026">
    <property type="entry name" value="N1-like"/>
</dbReference>
<dbReference type="OrthoDB" id="3935321at2759"/>
<dbReference type="AlphaFoldDB" id="A0A9P4PZN8"/>
<organism evidence="3 4">
    <name type="scientific">Polychaeton citri CBS 116435</name>
    <dbReference type="NCBI Taxonomy" id="1314669"/>
    <lineage>
        <taxon>Eukaryota</taxon>
        <taxon>Fungi</taxon>
        <taxon>Dikarya</taxon>
        <taxon>Ascomycota</taxon>
        <taxon>Pezizomycotina</taxon>
        <taxon>Dothideomycetes</taxon>
        <taxon>Dothideomycetidae</taxon>
        <taxon>Capnodiales</taxon>
        <taxon>Capnodiaceae</taxon>
        <taxon>Polychaeton</taxon>
    </lineage>
</organism>
<keyword evidence="4" id="KW-1185">Reference proteome</keyword>
<dbReference type="GO" id="GO:0004521">
    <property type="term" value="F:RNA endonuclease activity"/>
    <property type="evidence" value="ECO:0007669"/>
    <property type="project" value="InterPro"/>
</dbReference>
<sequence length="397" mass="43323">MAYENDCPPGHRHSVSSLPFGTCISNWPILVSSLIPDAHMSGCVKDRDKFVADSINSSPDAAIPSSYYVCAPRWSSSSNDGTRSYPRQQIQQVINTAFLLEIEGVATTAANGRQYPQRFYVRGPNAANFNIPNHRQVDSNRLVEFPIIRNDDGQYVPFLDGGNQGPDRVVFDGTTGYFAGVFTHRGEVNNNFHQALGHDQDVNDPVVPPPLPPTILDVNPISWFSGMSGDRFPMKRTPTYPPADFSMTTDGCPSTDGQCYCYNTITAAGWYPRNAALQAIGQACSDWSGQTVPITNSQTDIQTLSATKQITYDDAVWSIEMSVWQTLLVNADASTVDQQSCVTALTSALDNCQTDTADKKIGGEYILHIGGVGSQQYVIHPSDSNTIPSDDSEPFNT</sequence>